<name>A0A078ACJ8_STYLE</name>
<evidence type="ECO:0000256" key="2">
    <source>
        <dbReference type="ARBA" id="ARBA00022723"/>
    </source>
</evidence>
<dbReference type="GO" id="GO:0048205">
    <property type="term" value="P:COPI coating of Golgi vesicle"/>
    <property type="evidence" value="ECO:0007669"/>
    <property type="project" value="TreeGrafter"/>
</dbReference>
<dbReference type="SUPFAM" id="SSF57863">
    <property type="entry name" value="ArfGap/RecO-like zinc finger"/>
    <property type="match status" value="1"/>
</dbReference>
<keyword evidence="1" id="KW-0343">GTPase activation</keyword>
<keyword evidence="2" id="KW-0479">Metal-binding</keyword>
<dbReference type="GO" id="GO:0005096">
    <property type="term" value="F:GTPase activator activity"/>
    <property type="evidence" value="ECO:0007669"/>
    <property type="project" value="UniProtKB-KW"/>
</dbReference>
<evidence type="ECO:0000256" key="5">
    <source>
        <dbReference type="PROSITE-ProRule" id="PRU00288"/>
    </source>
</evidence>
<accession>A0A078ACJ8</accession>
<dbReference type="AlphaFoldDB" id="A0A078ACJ8"/>
<organism evidence="8 9">
    <name type="scientific">Stylonychia lemnae</name>
    <name type="common">Ciliate</name>
    <dbReference type="NCBI Taxonomy" id="5949"/>
    <lineage>
        <taxon>Eukaryota</taxon>
        <taxon>Sar</taxon>
        <taxon>Alveolata</taxon>
        <taxon>Ciliophora</taxon>
        <taxon>Intramacronucleata</taxon>
        <taxon>Spirotrichea</taxon>
        <taxon>Stichotrichia</taxon>
        <taxon>Sporadotrichida</taxon>
        <taxon>Oxytrichidae</taxon>
        <taxon>Stylonychinae</taxon>
        <taxon>Stylonychia</taxon>
    </lineage>
</organism>
<dbReference type="EMBL" id="CCKQ01008444">
    <property type="protein sequence ID" value="CDW79899.1"/>
    <property type="molecule type" value="Genomic_DNA"/>
</dbReference>
<dbReference type="InParanoid" id="A0A078ACJ8"/>
<keyword evidence="4" id="KW-0862">Zinc</keyword>
<dbReference type="OrthoDB" id="983479at2759"/>
<feature type="region of interest" description="Disordered" evidence="6">
    <location>
        <begin position="1"/>
        <end position="68"/>
    </location>
</feature>
<keyword evidence="9" id="KW-1185">Reference proteome</keyword>
<evidence type="ECO:0000256" key="3">
    <source>
        <dbReference type="ARBA" id="ARBA00022771"/>
    </source>
</evidence>
<dbReference type="InterPro" id="IPR001164">
    <property type="entry name" value="ArfGAP_dom"/>
</dbReference>
<evidence type="ECO:0000256" key="1">
    <source>
        <dbReference type="ARBA" id="ARBA00022468"/>
    </source>
</evidence>
<feature type="domain" description="Arf-GAP" evidence="7">
    <location>
        <begin position="113"/>
        <end position="233"/>
    </location>
</feature>
<dbReference type="PANTHER" id="PTHR45686">
    <property type="entry name" value="ADP-RIBOSYLATION FACTOR GTPASE ACTIVATING PROTEIN 3, ISOFORM H-RELATED"/>
    <property type="match status" value="1"/>
</dbReference>
<feature type="compositionally biased region" description="Polar residues" evidence="6">
    <location>
        <begin position="1"/>
        <end position="12"/>
    </location>
</feature>
<feature type="region of interest" description="Disordered" evidence="6">
    <location>
        <begin position="295"/>
        <end position="380"/>
    </location>
</feature>
<dbReference type="InterPro" id="IPR038508">
    <property type="entry name" value="ArfGAP_dom_sf"/>
</dbReference>
<proteinExistence type="predicted"/>
<reference evidence="8 9" key="1">
    <citation type="submission" date="2014-06" db="EMBL/GenBank/DDBJ databases">
        <authorList>
            <person name="Swart Estienne"/>
        </authorList>
    </citation>
    <scope>NUCLEOTIDE SEQUENCE [LARGE SCALE GENOMIC DNA]</scope>
    <source>
        <strain evidence="8 9">130c</strain>
    </source>
</reference>
<feature type="compositionally biased region" description="Polar residues" evidence="6">
    <location>
        <begin position="340"/>
        <end position="362"/>
    </location>
</feature>
<dbReference type="Pfam" id="PF01412">
    <property type="entry name" value="ArfGap"/>
    <property type="match status" value="1"/>
</dbReference>
<gene>
    <name evidence="8" type="primary">Contig1159.g1256</name>
    <name evidence="8" type="ORF">STYLEM_8891</name>
</gene>
<dbReference type="GO" id="GO:0000139">
    <property type="term" value="C:Golgi membrane"/>
    <property type="evidence" value="ECO:0007669"/>
    <property type="project" value="GOC"/>
</dbReference>
<evidence type="ECO:0000256" key="6">
    <source>
        <dbReference type="SAM" id="MobiDB-lite"/>
    </source>
</evidence>
<dbReference type="InterPro" id="IPR037278">
    <property type="entry name" value="ARFGAP/RecO"/>
</dbReference>
<dbReference type="GO" id="GO:0008270">
    <property type="term" value="F:zinc ion binding"/>
    <property type="evidence" value="ECO:0007669"/>
    <property type="project" value="UniProtKB-KW"/>
</dbReference>
<keyword evidence="3 5" id="KW-0863">Zinc-finger</keyword>
<dbReference type="PANTHER" id="PTHR45686:SF4">
    <property type="entry name" value="ADP-RIBOSYLATION FACTOR GTPASE ACTIVATING PROTEIN 3, ISOFORM H"/>
    <property type="match status" value="1"/>
</dbReference>
<protein>
    <submittedName>
        <fullName evidence="8">Adp-ribosylation factor gtpase-activating</fullName>
    </submittedName>
</protein>
<dbReference type="SMART" id="SM00105">
    <property type="entry name" value="ArfGap"/>
    <property type="match status" value="1"/>
</dbReference>
<evidence type="ECO:0000313" key="8">
    <source>
        <dbReference type="EMBL" id="CDW79899.1"/>
    </source>
</evidence>
<dbReference type="Gene3D" id="1.10.220.150">
    <property type="entry name" value="Arf GTPase activating protein"/>
    <property type="match status" value="1"/>
</dbReference>
<sequence length="380" mass="43749">MEQSSENSNKNQGFLDKDFDEQINLQPQNYITDHNPQNQISLHDELSGFNSDEEPAIQEESKQSDRNVHQIQYDNENHNLEEKKGDAEENGSSFIEYSPVFKTSTIPQHQELKNYLQNLLIQDPYNKFCVDCHHNVSSVACLTYGIFICQACAHIHKVVFMGRSQSQVKDIFNEWWDDYQLEAVSPEFGGNKRFFQLLQEYNIHTLTIQDKYQHKAVKYYARKLQALVDKNQQFREDPPAKDWNDRLTRASTVVQKSLDKYEKKILDIGDKIDAKIEEKGWRKSISGFFKNKFSKSKSVPQTGSLQASSAGQSNSDQQNVGLDEDENQEPVVLQEDALLDQNNSSQQPLTISESQNNQTPGFNQKAGDHDDNYDVPKIQK</sequence>
<dbReference type="PROSITE" id="PS50115">
    <property type="entry name" value="ARFGAP"/>
    <property type="match status" value="1"/>
</dbReference>
<evidence type="ECO:0000313" key="9">
    <source>
        <dbReference type="Proteomes" id="UP000039865"/>
    </source>
</evidence>
<dbReference type="Proteomes" id="UP000039865">
    <property type="component" value="Unassembled WGS sequence"/>
</dbReference>
<feature type="compositionally biased region" description="Basic and acidic residues" evidence="6">
    <location>
        <begin position="59"/>
        <end position="68"/>
    </location>
</feature>
<feature type="compositionally biased region" description="Polar residues" evidence="6">
    <location>
        <begin position="299"/>
        <end position="320"/>
    </location>
</feature>
<evidence type="ECO:0000256" key="4">
    <source>
        <dbReference type="ARBA" id="ARBA00022833"/>
    </source>
</evidence>
<evidence type="ECO:0000259" key="7">
    <source>
        <dbReference type="PROSITE" id="PS50115"/>
    </source>
</evidence>
<feature type="compositionally biased region" description="Polar residues" evidence="6">
    <location>
        <begin position="23"/>
        <end position="41"/>
    </location>
</feature>